<evidence type="ECO:0000313" key="3">
    <source>
        <dbReference type="EMBL" id="SDW60112.1"/>
    </source>
</evidence>
<evidence type="ECO:0000256" key="1">
    <source>
        <dbReference type="SAM" id="MobiDB-lite"/>
    </source>
</evidence>
<feature type="region of interest" description="Disordered" evidence="1">
    <location>
        <begin position="1"/>
        <end position="24"/>
    </location>
</feature>
<sequence>MFELPVRPGPEPRTRGPIPHGQLNQISPTTMQEELWQRMRSLPGVYLAPTHVPYPEARAIHLAPEFGTGPEDAFIKRSREFAHLHPQQDGSLHMTLPQLVKKEVTEAGWGIPHPIQNTQLVYGPRDREEMETVWKILLESYAYARGKSTQV</sequence>
<dbReference type="InterPro" id="IPR040841">
    <property type="entry name" value="Luciferase_dom"/>
</dbReference>
<dbReference type="PANTHER" id="PTHR38695">
    <property type="entry name" value="AMINO ACID PERMEASE_ SLC12A DOMAIN-CONTAINING PROTEIN"/>
    <property type="match status" value="1"/>
</dbReference>
<dbReference type="AlphaFoldDB" id="A0A1H2UVJ5"/>
<dbReference type="EMBL" id="FNON01000001">
    <property type="protein sequence ID" value="SDW60112.1"/>
    <property type="molecule type" value="Genomic_DNA"/>
</dbReference>
<feature type="domain" description="Luciferase" evidence="2">
    <location>
        <begin position="79"/>
        <end position="137"/>
    </location>
</feature>
<proteinExistence type="predicted"/>
<dbReference type="Proteomes" id="UP000199515">
    <property type="component" value="Unassembled WGS sequence"/>
</dbReference>
<evidence type="ECO:0000259" key="2">
    <source>
        <dbReference type="Pfam" id="PF17648"/>
    </source>
</evidence>
<gene>
    <name evidence="3" type="ORF">SAMN05421504_1011016</name>
</gene>
<name>A0A1H2UVJ5_9PSEU</name>
<evidence type="ECO:0000313" key="4">
    <source>
        <dbReference type="Proteomes" id="UP000199515"/>
    </source>
</evidence>
<accession>A0A1H2UVJ5</accession>
<organism evidence="3 4">
    <name type="scientific">Amycolatopsis xylanica</name>
    <dbReference type="NCBI Taxonomy" id="589385"/>
    <lineage>
        <taxon>Bacteria</taxon>
        <taxon>Bacillati</taxon>
        <taxon>Actinomycetota</taxon>
        <taxon>Actinomycetes</taxon>
        <taxon>Pseudonocardiales</taxon>
        <taxon>Pseudonocardiaceae</taxon>
        <taxon>Amycolatopsis</taxon>
    </lineage>
</organism>
<dbReference type="STRING" id="589385.SAMN05421504_1011016"/>
<dbReference type="RefSeq" id="WP_091287117.1">
    <property type="nucleotide sequence ID" value="NZ_FNON01000001.1"/>
</dbReference>
<keyword evidence="4" id="KW-1185">Reference proteome</keyword>
<dbReference type="Pfam" id="PF17648">
    <property type="entry name" value="Luciferase"/>
    <property type="match status" value="1"/>
</dbReference>
<dbReference type="OrthoDB" id="822427at2"/>
<reference evidence="3 4" key="1">
    <citation type="submission" date="2016-10" db="EMBL/GenBank/DDBJ databases">
        <authorList>
            <person name="de Groot N.N."/>
        </authorList>
    </citation>
    <scope>NUCLEOTIDE SEQUENCE [LARGE SCALE GENOMIC DNA]</scope>
    <source>
        <strain evidence="3 4">CPCC 202699</strain>
    </source>
</reference>
<protein>
    <submittedName>
        <fullName evidence="3">Phospholipase/carboxylesterase</fullName>
    </submittedName>
</protein>
<dbReference type="InterPro" id="IPR048273">
    <property type="entry name" value="Luciferase"/>
</dbReference>
<dbReference type="PANTHER" id="PTHR38695:SF1">
    <property type="entry name" value="AMINO ACID PERMEASE_ SLC12A DOMAIN-CONTAINING PROTEIN"/>
    <property type="match status" value="1"/>
</dbReference>